<comment type="catalytic activity">
    <reaction evidence="7 8">
        <text>hydrogencarbonate + H(+) = CO2 + H2O</text>
        <dbReference type="Rhea" id="RHEA:10748"/>
        <dbReference type="ChEBI" id="CHEBI:15377"/>
        <dbReference type="ChEBI" id="CHEBI:15378"/>
        <dbReference type="ChEBI" id="CHEBI:16526"/>
        <dbReference type="ChEBI" id="CHEBI:17544"/>
        <dbReference type="EC" id="4.2.1.1"/>
    </reaction>
</comment>
<dbReference type="Gene3D" id="3.10.200.10">
    <property type="entry name" value="Alpha carbonic anhydrase"/>
    <property type="match status" value="1"/>
</dbReference>
<evidence type="ECO:0000259" key="9">
    <source>
        <dbReference type="PROSITE" id="PS51144"/>
    </source>
</evidence>
<dbReference type="PANTHER" id="PTHR18952">
    <property type="entry name" value="CARBONIC ANHYDRASE"/>
    <property type="match status" value="1"/>
</dbReference>
<comment type="caution">
    <text evidence="10">The sequence shown here is derived from an EMBL/GenBank/DDBJ whole genome shotgun (WGS) entry which is preliminary data.</text>
</comment>
<evidence type="ECO:0000313" key="11">
    <source>
        <dbReference type="Proteomes" id="UP001153954"/>
    </source>
</evidence>
<comment type="similarity">
    <text evidence="2 8">Belongs to the alpha-carbonic anhydrase family.</text>
</comment>
<keyword evidence="11" id="KW-1185">Reference proteome</keyword>
<dbReference type="InterPro" id="IPR023561">
    <property type="entry name" value="Carbonic_anhydrase_a-class"/>
</dbReference>
<comment type="function">
    <text evidence="1 8">Reversible hydration of carbon dioxide.</text>
</comment>
<evidence type="ECO:0000313" key="10">
    <source>
        <dbReference type="EMBL" id="CAH2085883.1"/>
    </source>
</evidence>
<keyword evidence="6 8" id="KW-0456">Lyase</keyword>
<evidence type="ECO:0000256" key="1">
    <source>
        <dbReference type="ARBA" id="ARBA00002904"/>
    </source>
</evidence>
<evidence type="ECO:0000256" key="2">
    <source>
        <dbReference type="ARBA" id="ARBA00010718"/>
    </source>
</evidence>
<dbReference type="EMBL" id="CAKOGL010000004">
    <property type="protein sequence ID" value="CAH2085883.1"/>
    <property type="molecule type" value="Genomic_DNA"/>
</dbReference>
<dbReference type="PROSITE" id="PS00162">
    <property type="entry name" value="ALPHA_CA_1"/>
    <property type="match status" value="1"/>
</dbReference>
<dbReference type="PANTHER" id="PTHR18952:SF265">
    <property type="entry name" value="CARBONIC ANHYDRASE"/>
    <property type="match status" value="1"/>
</dbReference>
<dbReference type="EC" id="4.2.1.1" evidence="3 8"/>
<dbReference type="InterPro" id="IPR036398">
    <property type="entry name" value="CA_dom_sf"/>
</dbReference>
<keyword evidence="4 8" id="KW-0479">Metal-binding</keyword>
<dbReference type="SUPFAM" id="SSF51069">
    <property type="entry name" value="Carbonic anhydrase"/>
    <property type="match status" value="1"/>
</dbReference>
<keyword evidence="5 8" id="KW-0862">Zinc</keyword>
<comment type="cofactor">
    <cofactor evidence="8">
        <name>Zn(2+)</name>
        <dbReference type="ChEBI" id="CHEBI:29105"/>
    </cofactor>
</comment>
<proteinExistence type="inferred from homology"/>
<feature type="domain" description="Alpha-carbonic anhydrase" evidence="9">
    <location>
        <begin position="22"/>
        <end position="271"/>
    </location>
</feature>
<evidence type="ECO:0000256" key="8">
    <source>
        <dbReference type="RuleBase" id="RU367011"/>
    </source>
</evidence>
<accession>A0AAU9TGV6</accession>
<dbReference type="Pfam" id="PF00194">
    <property type="entry name" value="Carb_anhydrase"/>
    <property type="match status" value="1"/>
</dbReference>
<evidence type="ECO:0000256" key="7">
    <source>
        <dbReference type="ARBA" id="ARBA00048348"/>
    </source>
</evidence>
<dbReference type="SMART" id="SM01057">
    <property type="entry name" value="Carb_anhydrase"/>
    <property type="match status" value="1"/>
</dbReference>
<protein>
    <recommendedName>
        <fullName evidence="3 8">Carbonic anhydrase</fullName>
        <ecNumber evidence="3 8">4.2.1.1</ecNumber>
    </recommendedName>
</protein>
<evidence type="ECO:0000256" key="4">
    <source>
        <dbReference type="ARBA" id="ARBA00022723"/>
    </source>
</evidence>
<dbReference type="Proteomes" id="UP001153954">
    <property type="component" value="Unassembled WGS sequence"/>
</dbReference>
<reference evidence="10" key="1">
    <citation type="submission" date="2022-03" db="EMBL/GenBank/DDBJ databases">
        <authorList>
            <person name="Tunstrom K."/>
        </authorList>
    </citation>
    <scope>NUCLEOTIDE SEQUENCE</scope>
</reference>
<dbReference type="InterPro" id="IPR018338">
    <property type="entry name" value="Carbonic_anhydrase_a-class_CS"/>
</dbReference>
<dbReference type="InterPro" id="IPR001148">
    <property type="entry name" value="CA_dom"/>
</dbReference>
<dbReference type="GO" id="GO:0004089">
    <property type="term" value="F:carbonate dehydratase activity"/>
    <property type="evidence" value="ECO:0007669"/>
    <property type="project" value="UniProtKB-UniRule"/>
</dbReference>
<evidence type="ECO:0000256" key="5">
    <source>
        <dbReference type="ARBA" id="ARBA00022833"/>
    </source>
</evidence>
<gene>
    <name evidence="10" type="ORF">EEDITHA_LOCUS2318</name>
</gene>
<dbReference type="GO" id="GO:0008270">
    <property type="term" value="F:zinc ion binding"/>
    <property type="evidence" value="ECO:0007669"/>
    <property type="project" value="UniProtKB-UniRule"/>
</dbReference>
<dbReference type="AlphaFoldDB" id="A0AAU9TGV6"/>
<dbReference type="CDD" id="cd00326">
    <property type="entry name" value="alpha_CA"/>
    <property type="match status" value="1"/>
</dbReference>
<sequence>MKKFYTFILYFDYALCISFYGPIWSYDDESAWPGGICKKGGKRQSPIDIRTNDVIKDFDKQFIKHGSLKFIGYENVLLSGVNNGHTIQFSTEGDNEMHPTVTGGPLKYFYRLEQLHFHWLSEHSINGVKFPMEIHFVHVRSDLEVSEALNKRDGLAIISVFCNIQTELNEDQKKASEEIMQHIPMLMRTGHRISGVILNLSKLLSPNKNSYFTYLGSLTSPECNEVVVWIIFDNPIYISDAHYRLFGKVGVGRHNFRSQQRLNYHQVFQPPDAFISTPKAILIVTDALKLVTQFFRNVTRFVVKGFKSRL</sequence>
<name>A0AAU9TGV6_EUPED</name>
<evidence type="ECO:0000256" key="3">
    <source>
        <dbReference type="ARBA" id="ARBA00012925"/>
    </source>
</evidence>
<dbReference type="PROSITE" id="PS51144">
    <property type="entry name" value="ALPHA_CA_2"/>
    <property type="match status" value="1"/>
</dbReference>
<organism evidence="10 11">
    <name type="scientific">Euphydryas editha</name>
    <name type="common">Edith's checkerspot</name>
    <dbReference type="NCBI Taxonomy" id="104508"/>
    <lineage>
        <taxon>Eukaryota</taxon>
        <taxon>Metazoa</taxon>
        <taxon>Ecdysozoa</taxon>
        <taxon>Arthropoda</taxon>
        <taxon>Hexapoda</taxon>
        <taxon>Insecta</taxon>
        <taxon>Pterygota</taxon>
        <taxon>Neoptera</taxon>
        <taxon>Endopterygota</taxon>
        <taxon>Lepidoptera</taxon>
        <taxon>Glossata</taxon>
        <taxon>Ditrysia</taxon>
        <taxon>Papilionoidea</taxon>
        <taxon>Nymphalidae</taxon>
        <taxon>Nymphalinae</taxon>
        <taxon>Euphydryas</taxon>
    </lineage>
</organism>
<evidence type="ECO:0000256" key="6">
    <source>
        <dbReference type="ARBA" id="ARBA00023239"/>
    </source>
</evidence>